<evidence type="ECO:0000259" key="1">
    <source>
        <dbReference type="Pfam" id="PF05118"/>
    </source>
</evidence>
<dbReference type="KEGG" id="psty:BFS30_26895"/>
<dbReference type="InterPro" id="IPR027443">
    <property type="entry name" value="IPNS-like_sf"/>
</dbReference>
<sequence>MRPAYIKFNLSYDSQRLQQELRSCLELEWPMHFNTRDFEGTWKSISLRSSSGSATDILAHPGQNLYQDTALLQNTPYIKEILDSWKCDKESIRLLALEPGSLIKPHQDMGCAYKDSSFRIHIPIQTNPGVYFTIAGHQLQLKEGECWYMDFSNTHSIRNEGKTTRVHLIIDALKNDWTDQLFETHGYPLSEDHAPRKYDEDTLAKMIAELTRMDTPAAHALIENLRNQHS</sequence>
<dbReference type="Proteomes" id="UP000094313">
    <property type="component" value="Chromosome"/>
</dbReference>
<dbReference type="InterPro" id="IPR007803">
    <property type="entry name" value="Asp/Arg/Pro-Hydrxlase"/>
</dbReference>
<protein>
    <submittedName>
        <fullName evidence="2">Aspartyl beta-hydroxylase</fullName>
    </submittedName>
</protein>
<dbReference type="SUPFAM" id="SSF51197">
    <property type="entry name" value="Clavaminate synthase-like"/>
    <property type="match status" value="1"/>
</dbReference>
<evidence type="ECO:0000313" key="3">
    <source>
        <dbReference type="Proteomes" id="UP000094313"/>
    </source>
</evidence>
<feature type="domain" description="Aspartyl/asparaginy/proline hydroxylase" evidence="1">
    <location>
        <begin position="15"/>
        <end position="173"/>
    </location>
</feature>
<reference evidence="2 3" key="1">
    <citation type="submission" date="2016-08" db="EMBL/GenBank/DDBJ databases">
        <authorList>
            <person name="Seilhamer J.J."/>
        </authorList>
    </citation>
    <scope>NUCLEOTIDE SEQUENCE [LARGE SCALE GENOMIC DNA]</scope>
    <source>
        <strain evidence="2 3">DX4</strain>
    </source>
</reference>
<evidence type="ECO:0000313" key="2">
    <source>
        <dbReference type="EMBL" id="AOM80469.1"/>
    </source>
</evidence>
<name>A0A1D7QP87_9SPHI</name>
<gene>
    <name evidence="2" type="ORF">BFS30_26895</name>
</gene>
<accession>A0A1D7QP87</accession>
<dbReference type="OrthoDB" id="1441538at2"/>
<dbReference type="EMBL" id="CP017141">
    <property type="protein sequence ID" value="AOM80469.1"/>
    <property type="molecule type" value="Genomic_DNA"/>
</dbReference>
<organism evidence="2 3">
    <name type="scientific">Pedobacter steynii</name>
    <dbReference type="NCBI Taxonomy" id="430522"/>
    <lineage>
        <taxon>Bacteria</taxon>
        <taxon>Pseudomonadati</taxon>
        <taxon>Bacteroidota</taxon>
        <taxon>Sphingobacteriia</taxon>
        <taxon>Sphingobacteriales</taxon>
        <taxon>Sphingobacteriaceae</taxon>
        <taxon>Pedobacter</taxon>
    </lineage>
</organism>
<dbReference type="AlphaFoldDB" id="A0A1D7QP87"/>
<dbReference type="Gene3D" id="2.60.120.330">
    <property type="entry name" value="B-lactam Antibiotic, Isopenicillin N Synthase, Chain"/>
    <property type="match status" value="1"/>
</dbReference>
<keyword evidence="3" id="KW-1185">Reference proteome</keyword>
<proteinExistence type="predicted"/>
<dbReference type="Pfam" id="PF05118">
    <property type="entry name" value="Asp_Arg_Hydrox"/>
    <property type="match status" value="1"/>
</dbReference>